<dbReference type="Pfam" id="PF03441">
    <property type="entry name" value="FAD_binding_7"/>
    <property type="match status" value="1"/>
</dbReference>
<dbReference type="InterPro" id="IPR002081">
    <property type="entry name" value="Cryptochrome/DNA_photolyase_1"/>
</dbReference>
<dbReference type="Gene3D" id="3.40.50.620">
    <property type="entry name" value="HUPs"/>
    <property type="match status" value="1"/>
</dbReference>
<dbReference type="InterPro" id="IPR036134">
    <property type="entry name" value="Crypto/Photolyase_FAD-like_sf"/>
</dbReference>
<dbReference type="InterPro" id="IPR006050">
    <property type="entry name" value="DNA_photolyase_N"/>
</dbReference>
<dbReference type="RefSeq" id="WP_168038102.1">
    <property type="nucleotide sequence ID" value="NZ_JAATJH010000004.1"/>
</dbReference>
<protein>
    <submittedName>
        <fullName evidence="8">Deoxyribodipyrimidine photo-lyase</fullName>
        <ecNumber evidence="8">4.1.99.3</ecNumber>
    </submittedName>
</protein>
<evidence type="ECO:0000256" key="2">
    <source>
        <dbReference type="ARBA" id="ARBA00001974"/>
    </source>
</evidence>
<dbReference type="Gene3D" id="1.25.40.80">
    <property type="match status" value="1"/>
</dbReference>
<evidence type="ECO:0000313" key="8">
    <source>
        <dbReference type="EMBL" id="NJC27220.1"/>
    </source>
</evidence>
<reference evidence="8 9" key="1">
    <citation type="submission" date="2020-03" db="EMBL/GenBank/DDBJ databases">
        <title>Genomic Encyclopedia of Type Strains, Phase IV (KMG-IV): sequencing the most valuable type-strain genomes for metagenomic binning, comparative biology and taxonomic classification.</title>
        <authorList>
            <person name="Goeker M."/>
        </authorList>
    </citation>
    <scope>NUCLEOTIDE SEQUENCE [LARGE SCALE GENOMIC DNA]</scope>
    <source>
        <strain evidence="8 9">DSM 105096</strain>
    </source>
</reference>
<dbReference type="InterPro" id="IPR018394">
    <property type="entry name" value="DNA_photolyase_1_CS_C"/>
</dbReference>
<keyword evidence="4 6" id="KW-0274">FAD</keyword>
<dbReference type="SUPFAM" id="SSF52425">
    <property type="entry name" value="Cryptochrome/photolyase, N-terminal domain"/>
    <property type="match status" value="1"/>
</dbReference>
<evidence type="ECO:0000256" key="6">
    <source>
        <dbReference type="RuleBase" id="RU004182"/>
    </source>
</evidence>
<name>A0ABX0XD54_9BACT</name>
<keyword evidence="9" id="KW-1185">Reference proteome</keyword>
<dbReference type="PRINTS" id="PR00147">
    <property type="entry name" value="DNAPHOTLYASE"/>
</dbReference>
<dbReference type="InterPro" id="IPR036155">
    <property type="entry name" value="Crypto/Photolyase_N_sf"/>
</dbReference>
<accession>A0ABX0XD54</accession>
<keyword evidence="5 6" id="KW-0157">Chromophore</keyword>
<proteinExistence type="inferred from homology"/>
<gene>
    <name evidence="8" type="ORF">GGR27_002733</name>
</gene>
<evidence type="ECO:0000313" key="9">
    <source>
        <dbReference type="Proteomes" id="UP000770785"/>
    </source>
</evidence>
<dbReference type="PANTHER" id="PTHR11455:SF9">
    <property type="entry name" value="CRYPTOCHROME CIRCADIAN CLOCK 5 ISOFORM X1"/>
    <property type="match status" value="1"/>
</dbReference>
<dbReference type="SUPFAM" id="SSF48173">
    <property type="entry name" value="Cryptochrome/photolyase FAD-binding domain"/>
    <property type="match status" value="1"/>
</dbReference>
<comment type="cofactor">
    <cofactor evidence="1">
        <name>(6R)-5,10-methylene-5,6,7,8-tetrahydrofolate</name>
        <dbReference type="ChEBI" id="CHEBI:15636"/>
    </cofactor>
</comment>
<dbReference type="GO" id="GO:0003904">
    <property type="term" value="F:deoxyribodipyrimidine photo-lyase activity"/>
    <property type="evidence" value="ECO:0007669"/>
    <property type="project" value="UniProtKB-EC"/>
</dbReference>
<dbReference type="Proteomes" id="UP000770785">
    <property type="component" value="Unassembled WGS sequence"/>
</dbReference>
<evidence type="ECO:0000256" key="3">
    <source>
        <dbReference type="ARBA" id="ARBA00022630"/>
    </source>
</evidence>
<comment type="similarity">
    <text evidence="6">Belongs to the DNA photolyase family.</text>
</comment>
<dbReference type="InterPro" id="IPR005101">
    <property type="entry name" value="Cryptochr/Photolyase_FAD-bd"/>
</dbReference>
<keyword evidence="3 6" id="KW-0285">Flavoprotein</keyword>
<dbReference type="Pfam" id="PF00875">
    <property type="entry name" value="DNA_photolyase"/>
    <property type="match status" value="1"/>
</dbReference>
<dbReference type="EMBL" id="JAATJH010000004">
    <property type="protein sequence ID" value="NJC27220.1"/>
    <property type="molecule type" value="Genomic_DNA"/>
</dbReference>
<comment type="caution">
    <text evidence="8">The sequence shown here is derived from an EMBL/GenBank/DDBJ whole genome shotgun (WGS) entry which is preliminary data.</text>
</comment>
<evidence type="ECO:0000256" key="4">
    <source>
        <dbReference type="ARBA" id="ARBA00022827"/>
    </source>
</evidence>
<dbReference type="EC" id="4.1.99.3" evidence="8"/>
<dbReference type="PANTHER" id="PTHR11455">
    <property type="entry name" value="CRYPTOCHROME"/>
    <property type="match status" value="1"/>
</dbReference>
<dbReference type="InterPro" id="IPR014729">
    <property type="entry name" value="Rossmann-like_a/b/a_fold"/>
</dbReference>
<organism evidence="8 9">
    <name type="scientific">Neolewinella antarctica</name>
    <dbReference type="NCBI Taxonomy" id="442734"/>
    <lineage>
        <taxon>Bacteria</taxon>
        <taxon>Pseudomonadati</taxon>
        <taxon>Bacteroidota</taxon>
        <taxon>Saprospiria</taxon>
        <taxon>Saprospirales</taxon>
        <taxon>Lewinellaceae</taxon>
        <taxon>Neolewinella</taxon>
    </lineage>
</organism>
<sequence length="459" mass="53524">MKQTVTIFWHRRDLRFDDNAGLYRAQKSVESNDSDTDNAVLPIFIFDREILDKLPEKADARVMFIRDNVQKLADHYREMGSDLRAFYGHPLDIWKALLDEYDVKAIYVNRDYEPYAIARDKAVADLIEARGGSFHHFKDQIVFESDEVQKKAGGPYTVFTPFFRTWKKNLAERMSTLPNGEPVSYYLKPYPNGEYTDRLLQTKDHQPVPTLDEMGFERADDFIPPDHVTTGLIKNYDKTRNYPNMEGTTRLSVHLRHGTISIREKVRKALALNDTFVKELVFRDFYSNILQSFPHVVDAPFRPEYADIPWRNDEAEFKLWCAGKTGVPIVDAGMRQLNESGWMHNRVRMIVASYLTKHLLIDWRWGEGYFADKLLDYELASNNGGWQWAAGCGTDAQPYFRIFNYDSQQKKFDAKYEYVKEWVPEYGTPDYPAEPLIEHKVGRERALDVYKTALTAARE</sequence>
<dbReference type="PROSITE" id="PS00394">
    <property type="entry name" value="DNA_PHOTOLYASES_1_1"/>
    <property type="match status" value="1"/>
</dbReference>
<evidence type="ECO:0000256" key="1">
    <source>
        <dbReference type="ARBA" id="ARBA00001932"/>
    </source>
</evidence>
<comment type="cofactor">
    <cofactor evidence="2">
        <name>FAD</name>
        <dbReference type="ChEBI" id="CHEBI:57692"/>
    </cofactor>
</comment>
<evidence type="ECO:0000259" key="7">
    <source>
        <dbReference type="PROSITE" id="PS51645"/>
    </source>
</evidence>
<keyword evidence="8" id="KW-0456">Lyase</keyword>
<feature type="domain" description="Photolyase/cryptochrome alpha/beta" evidence="7">
    <location>
        <begin position="4"/>
        <end position="142"/>
    </location>
</feature>
<dbReference type="PROSITE" id="PS51645">
    <property type="entry name" value="PHR_CRY_ALPHA_BETA"/>
    <property type="match status" value="1"/>
</dbReference>
<evidence type="ECO:0000256" key="5">
    <source>
        <dbReference type="ARBA" id="ARBA00022991"/>
    </source>
</evidence>
<dbReference type="Gene3D" id="1.10.579.10">
    <property type="entry name" value="DNA Cyclobutane Dipyrimidine Photolyase, subunit A, domain 3"/>
    <property type="match status" value="1"/>
</dbReference>